<dbReference type="AlphaFoldDB" id="A0A1X0P3R0"/>
<protein>
    <submittedName>
        <fullName evidence="1">Uncharacterized protein</fullName>
    </submittedName>
</protein>
<dbReference type="EMBL" id="NBCO01000007">
    <property type="protein sequence ID" value="ORC91070.1"/>
    <property type="molecule type" value="Genomic_DNA"/>
</dbReference>
<keyword evidence="2" id="KW-1185">Reference proteome</keyword>
<dbReference type="GeneID" id="39983720"/>
<sequence length="150" mass="16134">MSFSAREAIAFLQQFVDDHNSPRFYVIPETSPDVTTEKVSFLESCWSSAVQNSNKYPTNSNNNNRNSSTNNSIGIDANLTALGTCGTCSLTDISPRKASVVPCEAPSNVNPSTPSINSDSQEGFFSTAVIPVHPDMSNRSGRNGVAWVVL</sequence>
<evidence type="ECO:0000313" key="1">
    <source>
        <dbReference type="EMBL" id="ORC91070.1"/>
    </source>
</evidence>
<organism evidence="1 2">
    <name type="scientific">Trypanosoma theileri</name>
    <dbReference type="NCBI Taxonomy" id="67003"/>
    <lineage>
        <taxon>Eukaryota</taxon>
        <taxon>Discoba</taxon>
        <taxon>Euglenozoa</taxon>
        <taxon>Kinetoplastea</taxon>
        <taxon>Metakinetoplastina</taxon>
        <taxon>Trypanosomatida</taxon>
        <taxon>Trypanosomatidae</taxon>
        <taxon>Trypanosoma</taxon>
    </lineage>
</organism>
<name>A0A1X0P3R0_9TRYP</name>
<comment type="caution">
    <text evidence="1">The sequence shown here is derived from an EMBL/GenBank/DDBJ whole genome shotgun (WGS) entry which is preliminary data.</text>
</comment>
<accession>A0A1X0P3R0</accession>
<gene>
    <name evidence="1" type="ORF">TM35_000074940</name>
</gene>
<evidence type="ECO:0000313" key="2">
    <source>
        <dbReference type="Proteomes" id="UP000192257"/>
    </source>
</evidence>
<dbReference type="RefSeq" id="XP_028885136.1">
    <property type="nucleotide sequence ID" value="XM_029023940.1"/>
</dbReference>
<dbReference type="Proteomes" id="UP000192257">
    <property type="component" value="Unassembled WGS sequence"/>
</dbReference>
<dbReference type="OrthoDB" id="241067at2759"/>
<reference evidence="1 2" key="1">
    <citation type="submission" date="2017-03" db="EMBL/GenBank/DDBJ databases">
        <title>An alternative strategy for trypanosome survival in the mammalian bloodstream revealed through genome and transcriptome analysis of the ubiquitous bovine parasite Trypanosoma (Megatrypanum) theileri.</title>
        <authorList>
            <person name="Kelly S."/>
            <person name="Ivens A."/>
            <person name="Mott A."/>
            <person name="O'Neill E."/>
            <person name="Emms D."/>
            <person name="Macleod O."/>
            <person name="Voorheis P."/>
            <person name="Matthews J."/>
            <person name="Matthews K."/>
            <person name="Carrington M."/>
        </authorList>
    </citation>
    <scope>NUCLEOTIDE SEQUENCE [LARGE SCALE GENOMIC DNA]</scope>
    <source>
        <strain evidence="1">Edinburgh</strain>
    </source>
</reference>
<dbReference type="VEuPathDB" id="TriTrypDB:TM35_000074940"/>
<proteinExistence type="predicted"/>